<dbReference type="Pfam" id="PF12838">
    <property type="entry name" value="Fer4_7"/>
    <property type="match status" value="1"/>
</dbReference>
<dbReference type="PANTHER" id="PTHR10849:SF24">
    <property type="entry name" value="NADH-QUINONE OXIDOREDUCTASE SUBUNIT I 2"/>
    <property type="match status" value="1"/>
</dbReference>
<evidence type="ECO:0000256" key="3">
    <source>
        <dbReference type="ARBA" id="ARBA00022719"/>
    </source>
</evidence>
<evidence type="ECO:0000256" key="8">
    <source>
        <dbReference type="ARBA" id="ARBA00023014"/>
    </source>
</evidence>
<proteinExistence type="inferred from homology"/>
<feature type="domain" description="4Fe-4S ferredoxin-type" evidence="13">
    <location>
        <begin position="84"/>
        <end position="113"/>
    </location>
</feature>
<dbReference type="InterPro" id="IPR017896">
    <property type="entry name" value="4Fe4S_Fe-S-bd"/>
</dbReference>
<evidence type="ECO:0000256" key="10">
    <source>
        <dbReference type="ARBA" id="ARBA00023075"/>
    </source>
</evidence>
<evidence type="ECO:0000256" key="4">
    <source>
        <dbReference type="ARBA" id="ARBA00022723"/>
    </source>
</evidence>
<dbReference type="HAMAP" id="MF_01351">
    <property type="entry name" value="NDH1_NuoI"/>
    <property type="match status" value="1"/>
</dbReference>
<keyword evidence="8" id="KW-0411">Iron-sulfur</keyword>
<protein>
    <recommendedName>
        <fullName evidence="13">4Fe-4S ferredoxin-type domain-containing protein</fullName>
    </recommendedName>
</protein>
<dbReference type="GO" id="GO:0051539">
    <property type="term" value="F:4 iron, 4 sulfur cluster binding"/>
    <property type="evidence" value="ECO:0007669"/>
    <property type="project" value="UniProtKB-KW"/>
</dbReference>
<evidence type="ECO:0000256" key="7">
    <source>
        <dbReference type="ARBA" id="ARBA00023004"/>
    </source>
</evidence>
<evidence type="ECO:0000259" key="13">
    <source>
        <dbReference type="PROSITE" id="PS51379"/>
    </source>
</evidence>
<dbReference type="AlphaFoldDB" id="A0A381N7Z4"/>
<keyword evidence="6" id="KW-1278">Translocase</keyword>
<feature type="region of interest" description="Disordered" evidence="12">
    <location>
        <begin position="180"/>
        <end position="217"/>
    </location>
</feature>
<keyword evidence="4" id="KW-0479">Metal-binding</keyword>
<feature type="domain" description="4Fe-4S ferredoxin-type" evidence="13">
    <location>
        <begin position="40"/>
        <end position="69"/>
    </location>
</feature>
<evidence type="ECO:0000256" key="1">
    <source>
        <dbReference type="ARBA" id="ARBA00022475"/>
    </source>
</evidence>
<evidence type="ECO:0000256" key="5">
    <source>
        <dbReference type="ARBA" id="ARBA00022737"/>
    </source>
</evidence>
<evidence type="ECO:0000256" key="12">
    <source>
        <dbReference type="SAM" id="MobiDB-lite"/>
    </source>
</evidence>
<evidence type="ECO:0000256" key="6">
    <source>
        <dbReference type="ARBA" id="ARBA00022967"/>
    </source>
</evidence>
<accession>A0A381N7Z4</accession>
<evidence type="ECO:0000313" key="14">
    <source>
        <dbReference type="EMBL" id="SUZ49798.1"/>
    </source>
</evidence>
<dbReference type="SUPFAM" id="SSF54862">
    <property type="entry name" value="4Fe-4S ferredoxins"/>
    <property type="match status" value="1"/>
</dbReference>
<dbReference type="GO" id="GO:0046872">
    <property type="term" value="F:metal ion binding"/>
    <property type="evidence" value="ECO:0007669"/>
    <property type="project" value="UniProtKB-KW"/>
</dbReference>
<dbReference type="GO" id="GO:0016651">
    <property type="term" value="F:oxidoreductase activity, acting on NAD(P)H"/>
    <property type="evidence" value="ECO:0007669"/>
    <property type="project" value="InterPro"/>
</dbReference>
<dbReference type="PANTHER" id="PTHR10849">
    <property type="entry name" value="NADH DEHYDROGENASE UBIQUINONE IRON-SULFUR PROTEIN 8, MITOCHONDRIAL"/>
    <property type="match status" value="1"/>
</dbReference>
<organism evidence="14">
    <name type="scientific">marine metagenome</name>
    <dbReference type="NCBI Taxonomy" id="408172"/>
    <lineage>
        <taxon>unclassified sequences</taxon>
        <taxon>metagenomes</taxon>
        <taxon>ecological metagenomes</taxon>
    </lineage>
</organism>
<dbReference type="GO" id="GO:0048038">
    <property type="term" value="F:quinone binding"/>
    <property type="evidence" value="ECO:0007669"/>
    <property type="project" value="UniProtKB-KW"/>
</dbReference>
<gene>
    <name evidence="14" type="ORF">METZ01_LOCUS2652</name>
</gene>
<keyword evidence="11" id="KW-0472">Membrane</keyword>
<keyword evidence="10" id="KW-0830">Ubiquinone</keyword>
<keyword evidence="3" id="KW-0874">Quinone</keyword>
<keyword evidence="7" id="KW-0408">Iron</keyword>
<dbReference type="Gene3D" id="3.30.70.3270">
    <property type="match status" value="1"/>
</dbReference>
<keyword evidence="5" id="KW-0677">Repeat</keyword>
<sequence>MYGINMAKGLMVTLKNLTKKPFTVQYPEQRVKQHPRFRGEEFVWYEERCTGCASCAKYCPLGIIKIVTTPSETAPAQGDKYKLEVFDISINRCMFCGLCVEACPYDALYMGSGFEQGQYSRKNMVIDIDHLRQAEKHPSTWFRPQLEDTSYDPRASRPLHWQEVGRESWQWHEKEKTGMRIERPVPSDLLPLEPRVDSSFVEDSDAAPTSTFEGDSE</sequence>
<evidence type="ECO:0000256" key="11">
    <source>
        <dbReference type="ARBA" id="ARBA00023136"/>
    </source>
</evidence>
<dbReference type="InterPro" id="IPR017900">
    <property type="entry name" value="4Fe4S_Fe_S_CS"/>
</dbReference>
<dbReference type="GO" id="GO:0016020">
    <property type="term" value="C:membrane"/>
    <property type="evidence" value="ECO:0007669"/>
    <property type="project" value="InterPro"/>
</dbReference>
<evidence type="ECO:0000256" key="9">
    <source>
        <dbReference type="ARBA" id="ARBA00023027"/>
    </source>
</evidence>
<dbReference type="PROSITE" id="PS00198">
    <property type="entry name" value="4FE4S_FER_1"/>
    <property type="match status" value="1"/>
</dbReference>
<keyword evidence="9" id="KW-0520">NAD</keyword>
<keyword evidence="2" id="KW-0004">4Fe-4S</keyword>
<feature type="compositionally biased region" description="Polar residues" evidence="12">
    <location>
        <begin position="207"/>
        <end position="217"/>
    </location>
</feature>
<dbReference type="InterPro" id="IPR010226">
    <property type="entry name" value="NADH_quinone_OxRdtase_chainI"/>
</dbReference>
<reference evidence="14" key="1">
    <citation type="submission" date="2018-05" db="EMBL/GenBank/DDBJ databases">
        <authorList>
            <person name="Lanie J.A."/>
            <person name="Ng W.-L."/>
            <person name="Kazmierczak K.M."/>
            <person name="Andrzejewski T.M."/>
            <person name="Davidsen T.M."/>
            <person name="Wayne K.J."/>
            <person name="Tettelin H."/>
            <person name="Glass J.I."/>
            <person name="Rusch D."/>
            <person name="Podicherti R."/>
            <person name="Tsui H.-C.T."/>
            <person name="Winkler M.E."/>
        </authorList>
    </citation>
    <scope>NUCLEOTIDE SEQUENCE</scope>
</reference>
<keyword evidence="1" id="KW-1003">Cell membrane</keyword>
<dbReference type="EMBL" id="UINC01000136">
    <property type="protein sequence ID" value="SUZ49798.1"/>
    <property type="molecule type" value="Genomic_DNA"/>
</dbReference>
<dbReference type="PROSITE" id="PS51379">
    <property type="entry name" value="4FE4S_FER_2"/>
    <property type="match status" value="2"/>
</dbReference>
<name>A0A381N7Z4_9ZZZZ</name>
<evidence type="ECO:0000256" key="2">
    <source>
        <dbReference type="ARBA" id="ARBA00022485"/>
    </source>
</evidence>